<protein>
    <submittedName>
        <fullName evidence="1">Uncharacterized protein</fullName>
    </submittedName>
</protein>
<keyword evidence="2" id="KW-1185">Reference proteome</keyword>
<reference evidence="1" key="2">
    <citation type="submission" date="2020-11" db="EMBL/GenBank/DDBJ databases">
        <authorList>
            <person name="McCartney M.A."/>
            <person name="Auch B."/>
            <person name="Kono T."/>
            <person name="Mallez S."/>
            <person name="Becker A."/>
            <person name="Gohl D.M."/>
            <person name="Silverstein K.A.T."/>
            <person name="Koren S."/>
            <person name="Bechman K.B."/>
            <person name="Herman A."/>
            <person name="Abrahante J.E."/>
            <person name="Garbe J."/>
        </authorList>
    </citation>
    <scope>NUCLEOTIDE SEQUENCE</scope>
    <source>
        <strain evidence="1">Duluth1</strain>
        <tissue evidence="1">Whole animal</tissue>
    </source>
</reference>
<evidence type="ECO:0000313" key="2">
    <source>
        <dbReference type="Proteomes" id="UP000828390"/>
    </source>
</evidence>
<name>A0A9D4HU61_DREPO</name>
<proteinExistence type="predicted"/>
<organism evidence="1 2">
    <name type="scientific">Dreissena polymorpha</name>
    <name type="common">Zebra mussel</name>
    <name type="synonym">Mytilus polymorpha</name>
    <dbReference type="NCBI Taxonomy" id="45954"/>
    <lineage>
        <taxon>Eukaryota</taxon>
        <taxon>Metazoa</taxon>
        <taxon>Spiralia</taxon>
        <taxon>Lophotrochozoa</taxon>
        <taxon>Mollusca</taxon>
        <taxon>Bivalvia</taxon>
        <taxon>Autobranchia</taxon>
        <taxon>Heteroconchia</taxon>
        <taxon>Euheterodonta</taxon>
        <taxon>Imparidentia</taxon>
        <taxon>Neoheterodontei</taxon>
        <taxon>Myida</taxon>
        <taxon>Dreissenoidea</taxon>
        <taxon>Dreissenidae</taxon>
        <taxon>Dreissena</taxon>
    </lineage>
</organism>
<reference evidence="1" key="1">
    <citation type="journal article" date="2019" name="bioRxiv">
        <title>The Genome of the Zebra Mussel, Dreissena polymorpha: A Resource for Invasive Species Research.</title>
        <authorList>
            <person name="McCartney M.A."/>
            <person name="Auch B."/>
            <person name="Kono T."/>
            <person name="Mallez S."/>
            <person name="Zhang Y."/>
            <person name="Obille A."/>
            <person name="Becker A."/>
            <person name="Abrahante J.E."/>
            <person name="Garbe J."/>
            <person name="Badalamenti J.P."/>
            <person name="Herman A."/>
            <person name="Mangelson H."/>
            <person name="Liachko I."/>
            <person name="Sullivan S."/>
            <person name="Sone E.D."/>
            <person name="Koren S."/>
            <person name="Silverstein K.A.T."/>
            <person name="Beckman K.B."/>
            <person name="Gohl D.M."/>
        </authorList>
    </citation>
    <scope>NUCLEOTIDE SEQUENCE</scope>
    <source>
        <strain evidence="1">Duluth1</strain>
        <tissue evidence="1">Whole animal</tissue>
    </source>
</reference>
<dbReference type="Proteomes" id="UP000828390">
    <property type="component" value="Unassembled WGS sequence"/>
</dbReference>
<sequence>MIVVNQKTLNKVVDQKTLNKVENKKTLNKVVNQKTLKTLLWNLYSTREDIAKLSIRS</sequence>
<evidence type="ECO:0000313" key="1">
    <source>
        <dbReference type="EMBL" id="KAH3729553.1"/>
    </source>
</evidence>
<dbReference type="EMBL" id="JAIWYP010000012">
    <property type="protein sequence ID" value="KAH3729553.1"/>
    <property type="molecule type" value="Genomic_DNA"/>
</dbReference>
<comment type="caution">
    <text evidence="1">The sequence shown here is derived from an EMBL/GenBank/DDBJ whole genome shotgun (WGS) entry which is preliminary data.</text>
</comment>
<gene>
    <name evidence="1" type="ORF">DPMN_055524</name>
</gene>
<accession>A0A9D4HU61</accession>
<dbReference type="AlphaFoldDB" id="A0A9D4HU61"/>